<organism evidence="1">
    <name type="scientific">Solanum lycopersicum</name>
    <name type="common">Tomato</name>
    <name type="synonym">Lycopersicon esculentum</name>
    <dbReference type="NCBI Taxonomy" id="4081"/>
    <lineage>
        <taxon>Eukaryota</taxon>
        <taxon>Viridiplantae</taxon>
        <taxon>Streptophyta</taxon>
        <taxon>Embryophyta</taxon>
        <taxon>Tracheophyta</taxon>
        <taxon>Spermatophyta</taxon>
        <taxon>Magnoliopsida</taxon>
        <taxon>eudicotyledons</taxon>
        <taxon>Gunneridae</taxon>
        <taxon>Pentapetalae</taxon>
        <taxon>asterids</taxon>
        <taxon>lamiids</taxon>
        <taxon>Solanales</taxon>
        <taxon>Solanaceae</taxon>
        <taxon>Solanoideae</taxon>
        <taxon>Solaneae</taxon>
        <taxon>Solanum</taxon>
        <taxon>Solanum subgen. Lycopersicon</taxon>
    </lineage>
</organism>
<keyword evidence="2" id="KW-1185">Reference proteome</keyword>
<dbReference type="InParanoid" id="A0A3Q7G4G3"/>
<evidence type="ECO:0000313" key="2">
    <source>
        <dbReference type="Proteomes" id="UP000004994"/>
    </source>
</evidence>
<protein>
    <recommendedName>
        <fullName evidence="3">Reverse transcriptase Ty1/copia-type domain-containing protein</fullName>
    </recommendedName>
</protein>
<dbReference type="EnsemblPlants" id="Solyc04g050807.1.1">
    <property type="protein sequence ID" value="Solyc04g050807.1.1"/>
    <property type="gene ID" value="Solyc04g050807.1"/>
</dbReference>
<dbReference type="STRING" id="4081.A0A3Q7G4G3"/>
<evidence type="ECO:0000313" key="1">
    <source>
        <dbReference type="EnsemblPlants" id="Solyc04g050807.1.1"/>
    </source>
</evidence>
<proteinExistence type="predicted"/>
<reference evidence="1" key="2">
    <citation type="submission" date="2019-01" db="UniProtKB">
        <authorList>
            <consortium name="EnsemblPlants"/>
        </authorList>
    </citation>
    <scope>IDENTIFICATION</scope>
    <source>
        <strain evidence="1">cv. Heinz 1706</strain>
    </source>
</reference>
<dbReference type="PANTHER" id="PTHR11439">
    <property type="entry name" value="GAG-POL-RELATED RETROTRANSPOSON"/>
    <property type="match status" value="1"/>
</dbReference>
<name>A0A3Q7G4G3_SOLLC</name>
<reference evidence="1" key="1">
    <citation type="journal article" date="2012" name="Nature">
        <title>The tomato genome sequence provides insights into fleshy fruit evolution.</title>
        <authorList>
            <consortium name="Tomato Genome Consortium"/>
        </authorList>
    </citation>
    <scope>NUCLEOTIDE SEQUENCE [LARGE SCALE GENOMIC DNA]</scope>
    <source>
        <strain evidence="1">cv. Heinz 1706</strain>
    </source>
</reference>
<sequence>MGKLHYFLGIQYLTLTRPEISHVVNVLYQFMQNPSEDHWLGVKLIIRYVAGTSHIRLCIMTNSSLHLVEFSDADWVGCLLTRTFTISLCIFLRANCVSWASKKKHTVDKSSSVQIICVSCYITHVDYIYFEGY</sequence>
<dbReference type="Gramene" id="Solyc04g050807.1.1">
    <property type="protein sequence ID" value="Solyc04g050807.1.1"/>
    <property type="gene ID" value="Solyc04g050807.1"/>
</dbReference>
<dbReference type="Proteomes" id="UP000004994">
    <property type="component" value="Chromosome 4"/>
</dbReference>
<dbReference type="PANTHER" id="PTHR11439:SF455">
    <property type="entry name" value="RLK (RECEPTOR-LIKE PROTEIN KINASE) 8, PUTATIVE-RELATED"/>
    <property type="match status" value="1"/>
</dbReference>
<dbReference type="AlphaFoldDB" id="A0A3Q7G4G3"/>
<accession>A0A3Q7G4G3</accession>
<evidence type="ECO:0008006" key="3">
    <source>
        <dbReference type="Google" id="ProtNLM"/>
    </source>
</evidence>